<reference evidence="2 3" key="1">
    <citation type="submission" date="2018-06" db="EMBL/GenBank/DDBJ databases">
        <title>Actinomadura craniellae sp. nov. isolated from marine sponge Craniella sp.</title>
        <authorList>
            <person name="Li L."/>
            <person name="Xu Q.H."/>
            <person name="Lin H.W."/>
            <person name="Lu Y.H."/>
        </authorList>
    </citation>
    <scope>NUCLEOTIDE SEQUENCE [LARGE SCALE GENOMIC DNA]</scope>
    <source>
        <strain evidence="2 3">LHW63021</strain>
    </source>
</reference>
<dbReference type="RefSeq" id="WP_111869835.1">
    <property type="nucleotide sequence ID" value="NZ_QLYX01000010.1"/>
</dbReference>
<feature type="transmembrane region" description="Helical" evidence="1">
    <location>
        <begin position="277"/>
        <end position="298"/>
    </location>
</feature>
<keyword evidence="1" id="KW-0812">Transmembrane</keyword>
<keyword evidence="1" id="KW-1133">Transmembrane helix</keyword>
<gene>
    <name evidence="2" type="ORF">DPM19_21865</name>
</gene>
<evidence type="ECO:0008006" key="4">
    <source>
        <dbReference type="Google" id="ProtNLM"/>
    </source>
</evidence>
<comment type="caution">
    <text evidence="2">The sequence shown here is derived from an EMBL/GenBank/DDBJ whole genome shotgun (WGS) entry which is preliminary data.</text>
</comment>
<sequence length="320" mass="35014">MMRRALGIALIAFGVFLISFAALLKFYAAPKLVTAPKNYYSKSTLQAENATYFDARALQPRTGVTLTTTITTRGDVRAAKDDMVVYDTFVVVEDLANQGTVDFRSLRTGINRTDFTILRCCTPQDSSHRPGGRLNWPIGGIEKTTYRIFDPVTRLDWPAVYSGEAEVNGVKTYRFVMRITDTPLLQMPGLPGGMFGLGEGSVTANRVYRSENTYYVDPRSGIIVNQEQKTQTTLRTLDGRGQLVVADMNLKSAPTTRQEAVDRANSTAREISMVKTVGPLLLLLVGVAALAGGLLLAAGPRGTRRRRIDDVDTAKAAPAR</sequence>
<dbReference type="AlphaFoldDB" id="A0A365H216"/>
<protein>
    <recommendedName>
        <fullName evidence="4">DUF3068 domain-containing protein</fullName>
    </recommendedName>
</protein>
<organism evidence="2 3">
    <name type="scientific">Actinomadura craniellae</name>
    <dbReference type="NCBI Taxonomy" id="2231787"/>
    <lineage>
        <taxon>Bacteria</taxon>
        <taxon>Bacillati</taxon>
        <taxon>Actinomycetota</taxon>
        <taxon>Actinomycetes</taxon>
        <taxon>Streptosporangiales</taxon>
        <taxon>Thermomonosporaceae</taxon>
        <taxon>Actinomadura</taxon>
    </lineage>
</organism>
<dbReference type="Proteomes" id="UP000251891">
    <property type="component" value="Unassembled WGS sequence"/>
</dbReference>
<dbReference type="Pfam" id="PF11271">
    <property type="entry name" value="PorA"/>
    <property type="match status" value="1"/>
</dbReference>
<evidence type="ECO:0000313" key="2">
    <source>
        <dbReference type="EMBL" id="RAY13141.1"/>
    </source>
</evidence>
<dbReference type="OrthoDB" id="153031at2"/>
<dbReference type="EMBL" id="QLYX01000010">
    <property type="protein sequence ID" value="RAY13141.1"/>
    <property type="molecule type" value="Genomic_DNA"/>
</dbReference>
<keyword evidence="3" id="KW-1185">Reference proteome</keyword>
<proteinExistence type="predicted"/>
<keyword evidence="1" id="KW-0472">Membrane</keyword>
<evidence type="ECO:0000313" key="3">
    <source>
        <dbReference type="Proteomes" id="UP000251891"/>
    </source>
</evidence>
<name>A0A365H216_9ACTN</name>
<dbReference type="InterPro" id="IPR021424">
    <property type="entry name" value="PorA"/>
</dbReference>
<accession>A0A365H216</accession>
<evidence type="ECO:0000256" key="1">
    <source>
        <dbReference type="SAM" id="Phobius"/>
    </source>
</evidence>